<comment type="similarity">
    <text evidence="2">Belongs to the RecX family.</text>
</comment>
<organism evidence="7 8">
    <name type="scientific">Ambrosia artemisiifolia</name>
    <name type="common">Common ragweed</name>
    <dbReference type="NCBI Taxonomy" id="4212"/>
    <lineage>
        <taxon>Eukaryota</taxon>
        <taxon>Viridiplantae</taxon>
        <taxon>Streptophyta</taxon>
        <taxon>Embryophyta</taxon>
        <taxon>Tracheophyta</taxon>
        <taxon>Spermatophyta</taxon>
        <taxon>Magnoliopsida</taxon>
        <taxon>eudicotyledons</taxon>
        <taxon>Gunneridae</taxon>
        <taxon>Pentapetalae</taxon>
        <taxon>asterids</taxon>
        <taxon>campanulids</taxon>
        <taxon>Asterales</taxon>
        <taxon>Asteraceae</taxon>
        <taxon>Asteroideae</taxon>
        <taxon>Heliantheae alliance</taxon>
        <taxon>Heliantheae</taxon>
        <taxon>Ambrosia</taxon>
    </lineage>
</organism>
<evidence type="ECO:0000256" key="3">
    <source>
        <dbReference type="ARBA" id="ARBA00018111"/>
    </source>
</evidence>
<evidence type="ECO:0000259" key="5">
    <source>
        <dbReference type="Pfam" id="PF02631"/>
    </source>
</evidence>
<evidence type="ECO:0000256" key="1">
    <source>
        <dbReference type="ARBA" id="ARBA00004496"/>
    </source>
</evidence>
<protein>
    <recommendedName>
        <fullName evidence="3">Regulatory protein RecX</fullName>
    </recommendedName>
</protein>
<dbReference type="Proteomes" id="UP001206925">
    <property type="component" value="Unassembled WGS sequence"/>
</dbReference>
<sequence>KETKIIVRCCSNLGKSSKDFPVRYIPKKSSNIINNNNKPKDLVPIPKKYEELESRRYANDDSSNVEFSNDLETSKIRSNLDKKSQYLESGNLRLKEKKIRSSAVRSGALEHNLKWKAAESKPVEEFNAFDVMEGPGDALDELDFHNGEYEIKRLAIEPSKGKEEAEKAAIRLLAVRAYTALELKKKLLGKKFFPDIVNAVILDFQNRGLINDFLYAEAFSRSRWSSSSWGPHRIKQALVKKGVNDVDAQKAIKLVLEDGEPIDDDQVSRFGISKSSFDHLFAQASKQWIRAKDLPGEKQKSRIISWLRYRGFNWEIISFILSRLQSEFPP</sequence>
<dbReference type="HAMAP" id="MF_01114">
    <property type="entry name" value="RecX"/>
    <property type="match status" value="1"/>
</dbReference>
<dbReference type="AlphaFoldDB" id="A0AAD5DFE2"/>
<dbReference type="PANTHER" id="PTHR33602">
    <property type="entry name" value="REGULATORY PROTEIN RECX FAMILY PROTEIN"/>
    <property type="match status" value="1"/>
</dbReference>
<gene>
    <name evidence="7" type="ORF">M8C21_001936</name>
</gene>
<comment type="caution">
    <text evidence="7">The sequence shown here is derived from an EMBL/GenBank/DDBJ whole genome shotgun (WGS) entry which is preliminary data.</text>
</comment>
<dbReference type="InterPro" id="IPR053924">
    <property type="entry name" value="RecX_HTH_2nd"/>
</dbReference>
<dbReference type="GO" id="GO:0006282">
    <property type="term" value="P:regulation of DNA repair"/>
    <property type="evidence" value="ECO:0007669"/>
    <property type="project" value="InterPro"/>
</dbReference>
<accession>A0AAD5DFE2</accession>
<dbReference type="Gene3D" id="1.10.10.10">
    <property type="entry name" value="Winged helix-like DNA-binding domain superfamily/Winged helix DNA-binding domain"/>
    <property type="match status" value="3"/>
</dbReference>
<evidence type="ECO:0000256" key="4">
    <source>
        <dbReference type="ARBA" id="ARBA00022490"/>
    </source>
</evidence>
<dbReference type="PANTHER" id="PTHR33602:SF1">
    <property type="entry name" value="REGULATORY PROTEIN RECX FAMILY PROTEIN"/>
    <property type="match status" value="1"/>
</dbReference>
<name>A0AAD5DFE2_AMBAR</name>
<dbReference type="Pfam" id="PF21981">
    <property type="entry name" value="RecX_HTH3"/>
    <property type="match status" value="1"/>
</dbReference>
<feature type="non-terminal residue" evidence="7">
    <location>
        <position position="330"/>
    </location>
</feature>
<feature type="domain" description="RecX third three-helical" evidence="6">
    <location>
        <begin position="277"/>
        <end position="320"/>
    </location>
</feature>
<evidence type="ECO:0000259" key="6">
    <source>
        <dbReference type="Pfam" id="PF21981"/>
    </source>
</evidence>
<evidence type="ECO:0000313" key="7">
    <source>
        <dbReference type="EMBL" id="KAI7758385.1"/>
    </source>
</evidence>
<dbReference type="GO" id="GO:0005737">
    <property type="term" value="C:cytoplasm"/>
    <property type="evidence" value="ECO:0007669"/>
    <property type="project" value="UniProtKB-SubCell"/>
</dbReference>
<evidence type="ECO:0000256" key="2">
    <source>
        <dbReference type="ARBA" id="ARBA00009695"/>
    </source>
</evidence>
<dbReference type="EMBL" id="JAMZMK010000004">
    <property type="protein sequence ID" value="KAI7758385.1"/>
    <property type="molecule type" value="Genomic_DNA"/>
</dbReference>
<evidence type="ECO:0000313" key="8">
    <source>
        <dbReference type="Proteomes" id="UP001206925"/>
    </source>
</evidence>
<feature type="domain" description="RecX second three-helical" evidence="5">
    <location>
        <begin position="211"/>
        <end position="251"/>
    </location>
</feature>
<dbReference type="InterPro" id="IPR036388">
    <property type="entry name" value="WH-like_DNA-bd_sf"/>
</dbReference>
<keyword evidence="8" id="KW-1185">Reference proteome</keyword>
<dbReference type="InterPro" id="IPR053925">
    <property type="entry name" value="RecX_HTH_3rd"/>
</dbReference>
<comment type="subcellular location">
    <subcellularLocation>
        <location evidence="1">Cytoplasm</location>
    </subcellularLocation>
</comment>
<dbReference type="InterPro" id="IPR003783">
    <property type="entry name" value="Regulatory_RecX"/>
</dbReference>
<proteinExistence type="inferred from homology"/>
<keyword evidence="4" id="KW-0963">Cytoplasm</keyword>
<reference evidence="7" key="1">
    <citation type="submission" date="2022-06" db="EMBL/GenBank/DDBJ databases">
        <title>Uncovering the hologenomic basis of an extraordinary plant invasion.</title>
        <authorList>
            <person name="Bieker V.C."/>
            <person name="Martin M.D."/>
            <person name="Gilbert T."/>
            <person name="Hodgins K."/>
            <person name="Battlay P."/>
            <person name="Petersen B."/>
            <person name="Wilson J."/>
        </authorList>
    </citation>
    <scope>NUCLEOTIDE SEQUENCE</scope>
    <source>
        <strain evidence="7">AA19_3_7</strain>
        <tissue evidence="7">Leaf</tissue>
    </source>
</reference>
<dbReference type="Pfam" id="PF02631">
    <property type="entry name" value="RecX_HTH2"/>
    <property type="match status" value="1"/>
</dbReference>